<evidence type="ECO:0000313" key="1">
    <source>
        <dbReference type="EMBL" id="URE34729.1"/>
    </source>
</evidence>
<keyword evidence="2" id="KW-1185">Reference proteome</keyword>
<dbReference type="SUPFAM" id="SSF52047">
    <property type="entry name" value="RNI-like"/>
    <property type="match status" value="1"/>
</dbReference>
<gene>
    <name evidence="1" type="ORF">MUK42_07069</name>
</gene>
<name>A0A9E7L1P7_9LILI</name>
<dbReference type="Gene3D" id="3.80.10.10">
    <property type="entry name" value="Ribonuclease Inhibitor"/>
    <property type="match status" value="1"/>
</dbReference>
<dbReference type="InterPro" id="IPR032675">
    <property type="entry name" value="LRR_dom_sf"/>
</dbReference>
<dbReference type="FunFam" id="1.20.1280.50:FF:000022">
    <property type="entry name" value="F-box protein FBW2"/>
    <property type="match status" value="1"/>
</dbReference>
<accession>A0A9E7L1P7</accession>
<dbReference type="OrthoDB" id="550575at2759"/>
<dbReference type="AlphaFoldDB" id="A0A9E7L1P7"/>
<protein>
    <submittedName>
        <fullName evidence="1">F-box protein FBW2</fullName>
    </submittedName>
</protein>
<proteinExistence type="predicted"/>
<reference evidence="1" key="1">
    <citation type="submission" date="2022-05" db="EMBL/GenBank/DDBJ databases">
        <title>The Musa troglodytarum L. genome provides insights into the mechanism of non-climacteric behaviour and enrichment of carotenoids.</title>
        <authorList>
            <person name="Wang J."/>
        </authorList>
    </citation>
    <scope>NUCLEOTIDE SEQUENCE</scope>
    <source>
        <tissue evidence="1">Leaf</tissue>
    </source>
</reference>
<dbReference type="EMBL" id="CP097510">
    <property type="protein sequence ID" value="URE34729.1"/>
    <property type="molecule type" value="Genomic_DNA"/>
</dbReference>
<dbReference type="Proteomes" id="UP001055439">
    <property type="component" value="Chromosome 8"/>
</dbReference>
<sequence>MPLFSPRDDLKHEALSPMLSPRTYISHCSSLRLLSCFGDWDSGAASLALEVTAASGRWFLVLALFFSFLWFVGRMADCSEFRAWEELIPDALGLIFSNLSLQEILTVVPRVCKSWCWVVLGPYCWQEIDIEEWSQRCKPEQLDQMLQMLVTRSCGSFRRLSISGLHTESMFTFIADHADSLQRLELPRSEISDSIVEQVAPRLSNITFLDVSYCGKIGAHALEAFGRNCKFLVGLRRRMHPREVADKVCKDEEAYAIANTMPKLRRLEMAYLRLTTTGVLEILSRCRDLEYLDLRGCWEVKLDEKYIKECHPGLKVLGPHVTDCYERSFWEDCSDYDSSIDSWDFMDDGINIYDGESDDDGVWNDEQGLEGLEVRFYGCGFSDASACFEWPPSP</sequence>
<dbReference type="PANTHER" id="PTHR38926:SF80">
    <property type="entry name" value="F-BOX DOMAIN, LEUCINE-RICH REPEAT DOMAIN SUPERFAMILY"/>
    <property type="match status" value="1"/>
</dbReference>
<evidence type="ECO:0000313" key="2">
    <source>
        <dbReference type="Proteomes" id="UP001055439"/>
    </source>
</evidence>
<dbReference type="FunFam" id="3.80.10.10:FF:000257">
    <property type="entry name" value="F-box protein FBW2"/>
    <property type="match status" value="1"/>
</dbReference>
<dbReference type="PANTHER" id="PTHR38926">
    <property type="entry name" value="F-BOX DOMAIN CONTAINING PROTEIN, EXPRESSED"/>
    <property type="match status" value="1"/>
</dbReference>
<organism evidence="1 2">
    <name type="scientific">Musa troglodytarum</name>
    <name type="common">fe'i banana</name>
    <dbReference type="NCBI Taxonomy" id="320322"/>
    <lineage>
        <taxon>Eukaryota</taxon>
        <taxon>Viridiplantae</taxon>
        <taxon>Streptophyta</taxon>
        <taxon>Embryophyta</taxon>
        <taxon>Tracheophyta</taxon>
        <taxon>Spermatophyta</taxon>
        <taxon>Magnoliopsida</taxon>
        <taxon>Liliopsida</taxon>
        <taxon>Zingiberales</taxon>
        <taxon>Musaceae</taxon>
        <taxon>Musa</taxon>
    </lineage>
</organism>